<dbReference type="Proteomes" id="UP000837857">
    <property type="component" value="Chromosome 5"/>
</dbReference>
<evidence type="ECO:0000256" key="9">
    <source>
        <dbReference type="ARBA" id="ARBA00022824"/>
    </source>
</evidence>
<evidence type="ECO:0000256" key="8">
    <source>
        <dbReference type="ARBA" id="ARBA00022723"/>
    </source>
</evidence>
<evidence type="ECO:0000256" key="14">
    <source>
        <dbReference type="ARBA" id="ARBA00023136"/>
    </source>
</evidence>
<dbReference type="Pfam" id="PF00067">
    <property type="entry name" value="p450"/>
    <property type="match status" value="1"/>
</dbReference>
<evidence type="ECO:0000313" key="17">
    <source>
        <dbReference type="Proteomes" id="UP000837857"/>
    </source>
</evidence>
<gene>
    <name evidence="16" type="ORF">IPOD504_LOCUS14744</name>
</gene>
<comment type="function">
    <text evidence="2">May be involved in the metabolism of insect hormones and in the breakdown of synthetic insecticides.</text>
</comment>
<accession>A0ABN8IZL5</accession>
<keyword evidence="14" id="KW-0472">Membrane</keyword>
<dbReference type="EC" id="1.14.14.1" evidence="6"/>
<protein>
    <recommendedName>
        <fullName evidence="6">unspecific monooxygenase</fullName>
        <ecNumber evidence="6">1.14.14.1</ecNumber>
    </recommendedName>
</protein>
<dbReference type="PANTHER" id="PTHR24292">
    <property type="entry name" value="CYTOCHROME P450"/>
    <property type="match status" value="1"/>
</dbReference>
<keyword evidence="9" id="KW-0256">Endoplasmic reticulum</keyword>
<evidence type="ECO:0000256" key="2">
    <source>
        <dbReference type="ARBA" id="ARBA00003690"/>
    </source>
</evidence>
<evidence type="ECO:0000256" key="15">
    <source>
        <dbReference type="ARBA" id="ARBA00047827"/>
    </source>
</evidence>
<evidence type="ECO:0000256" key="10">
    <source>
        <dbReference type="ARBA" id="ARBA00022848"/>
    </source>
</evidence>
<dbReference type="Gene3D" id="1.10.630.10">
    <property type="entry name" value="Cytochrome P450"/>
    <property type="match status" value="1"/>
</dbReference>
<keyword evidence="10" id="KW-0492">Microsome</keyword>
<evidence type="ECO:0000256" key="7">
    <source>
        <dbReference type="ARBA" id="ARBA00022617"/>
    </source>
</evidence>
<dbReference type="InterPro" id="IPR001128">
    <property type="entry name" value="Cyt_P450"/>
</dbReference>
<evidence type="ECO:0000256" key="5">
    <source>
        <dbReference type="ARBA" id="ARBA00010617"/>
    </source>
</evidence>
<evidence type="ECO:0000256" key="13">
    <source>
        <dbReference type="ARBA" id="ARBA00023033"/>
    </source>
</evidence>
<keyword evidence="11" id="KW-0560">Oxidoreductase</keyword>
<evidence type="ECO:0000256" key="12">
    <source>
        <dbReference type="ARBA" id="ARBA00023004"/>
    </source>
</evidence>
<comment type="similarity">
    <text evidence="5">Belongs to the cytochrome P450 family.</text>
</comment>
<keyword evidence="12" id="KW-0408">Iron</keyword>
<dbReference type="EMBL" id="OW152817">
    <property type="protein sequence ID" value="CAH2069117.1"/>
    <property type="molecule type" value="Genomic_DNA"/>
</dbReference>
<dbReference type="SUPFAM" id="SSF48264">
    <property type="entry name" value="Cytochrome P450"/>
    <property type="match status" value="1"/>
</dbReference>
<keyword evidence="13" id="KW-0503">Monooxygenase</keyword>
<evidence type="ECO:0000256" key="1">
    <source>
        <dbReference type="ARBA" id="ARBA00001971"/>
    </source>
</evidence>
<dbReference type="PANTHER" id="PTHR24292:SF84">
    <property type="entry name" value="CYTOCHROME P450 28A5-RELATED"/>
    <property type="match status" value="1"/>
</dbReference>
<comment type="subcellular location">
    <subcellularLocation>
        <location evidence="4">Endoplasmic reticulum membrane</location>
        <topology evidence="4">Peripheral membrane protein</topology>
    </subcellularLocation>
    <subcellularLocation>
        <location evidence="3">Microsome membrane</location>
        <topology evidence="3">Peripheral membrane protein</topology>
    </subcellularLocation>
</comment>
<dbReference type="InterPro" id="IPR050476">
    <property type="entry name" value="Insect_CytP450_Detox"/>
</dbReference>
<proteinExistence type="inferred from homology"/>
<comment type="cofactor">
    <cofactor evidence="1">
        <name>heme</name>
        <dbReference type="ChEBI" id="CHEBI:30413"/>
    </cofactor>
</comment>
<evidence type="ECO:0000256" key="3">
    <source>
        <dbReference type="ARBA" id="ARBA00004174"/>
    </source>
</evidence>
<evidence type="ECO:0000256" key="11">
    <source>
        <dbReference type="ARBA" id="ARBA00023002"/>
    </source>
</evidence>
<keyword evidence="8" id="KW-0479">Metal-binding</keyword>
<sequence>MTYDSIQGMEYLDMVYNKAMRIYPPIGFLTRECVRETMLPIFPEPDAFKPERFSRENRAALDNTFMAFDKGNRLCVGTRHATLQVNSGLVHLLRHFSVRTRFNGDKINYSKQSQASLLPEVRSKDGSPK</sequence>
<feature type="non-terminal residue" evidence="16">
    <location>
        <position position="129"/>
    </location>
</feature>
<reference evidence="16" key="1">
    <citation type="submission" date="2022-03" db="EMBL/GenBank/DDBJ databases">
        <authorList>
            <person name="Martin H S."/>
        </authorList>
    </citation>
    <scope>NUCLEOTIDE SEQUENCE</scope>
</reference>
<evidence type="ECO:0000256" key="6">
    <source>
        <dbReference type="ARBA" id="ARBA00012109"/>
    </source>
</evidence>
<dbReference type="InterPro" id="IPR036396">
    <property type="entry name" value="Cyt_P450_sf"/>
</dbReference>
<keyword evidence="17" id="KW-1185">Reference proteome</keyword>
<comment type="catalytic activity">
    <reaction evidence="15">
        <text>an organic molecule + reduced [NADPH--hemoprotein reductase] + O2 = an alcohol + oxidized [NADPH--hemoprotein reductase] + H2O + H(+)</text>
        <dbReference type="Rhea" id="RHEA:17149"/>
        <dbReference type="Rhea" id="RHEA-COMP:11964"/>
        <dbReference type="Rhea" id="RHEA-COMP:11965"/>
        <dbReference type="ChEBI" id="CHEBI:15377"/>
        <dbReference type="ChEBI" id="CHEBI:15378"/>
        <dbReference type="ChEBI" id="CHEBI:15379"/>
        <dbReference type="ChEBI" id="CHEBI:30879"/>
        <dbReference type="ChEBI" id="CHEBI:57618"/>
        <dbReference type="ChEBI" id="CHEBI:58210"/>
        <dbReference type="ChEBI" id="CHEBI:142491"/>
        <dbReference type="EC" id="1.14.14.1"/>
    </reaction>
</comment>
<keyword evidence="7" id="KW-0349">Heme</keyword>
<evidence type="ECO:0000313" key="16">
    <source>
        <dbReference type="EMBL" id="CAH2069117.1"/>
    </source>
</evidence>
<evidence type="ECO:0000256" key="4">
    <source>
        <dbReference type="ARBA" id="ARBA00004406"/>
    </source>
</evidence>
<organism evidence="16 17">
    <name type="scientific">Iphiclides podalirius</name>
    <name type="common">scarce swallowtail</name>
    <dbReference type="NCBI Taxonomy" id="110791"/>
    <lineage>
        <taxon>Eukaryota</taxon>
        <taxon>Metazoa</taxon>
        <taxon>Ecdysozoa</taxon>
        <taxon>Arthropoda</taxon>
        <taxon>Hexapoda</taxon>
        <taxon>Insecta</taxon>
        <taxon>Pterygota</taxon>
        <taxon>Neoptera</taxon>
        <taxon>Endopterygota</taxon>
        <taxon>Lepidoptera</taxon>
        <taxon>Glossata</taxon>
        <taxon>Ditrysia</taxon>
        <taxon>Papilionoidea</taxon>
        <taxon>Papilionidae</taxon>
        <taxon>Papilioninae</taxon>
        <taxon>Iphiclides</taxon>
    </lineage>
</organism>
<name>A0ABN8IZL5_9NEOP</name>